<sequence length="34" mass="4176">MIKIKLFYYIYSKNALSFFKFCNPTLHKNKAKKF</sequence>
<dbReference type="Proteomes" id="UP000015645">
    <property type="component" value="Unassembled WGS sequence"/>
</dbReference>
<proteinExistence type="predicted"/>
<comment type="caution">
    <text evidence="1">The sequence shown here is derived from an EMBL/GenBank/DDBJ whole genome shotgun (WGS) entry which is preliminary data.</text>
</comment>
<evidence type="ECO:0000313" key="1">
    <source>
        <dbReference type="EMBL" id="EQD94891.1"/>
    </source>
</evidence>
<evidence type="ECO:0000313" key="2">
    <source>
        <dbReference type="Proteomes" id="UP000015645"/>
    </source>
</evidence>
<name>T2SQ98_HELPX</name>
<organism evidence="1 2">
    <name type="scientific">Helicobacter pylori PZ5024</name>
    <dbReference type="NCBI Taxonomy" id="1337391"/>
    <lineage>
        <taxon>Bacteria</taxon>
        <taxon>Pseudomonadati</taxon>
        <taxon>Campylobacterota</taxon>
        <taxon>Epsilonproteobacteria</taxon>
        <taxon>Campylobacterales</taxon>
        <taxon>Helicobacteraceae</taxon>
        <taxon>Helicobacter</taxon>
    </lineage>
</organism>
<dbReference type="AlphaFoldDB" id="T2SQ98"/>
<reference evidence="1 2" key="1">
    <citation type="journal article" date="2013" name="Genome Announc.">
        <title>Draft Genome Sequences of Helicobacter pylori Strains Isolated from Regions of Low and High Gastric Cancer Risk in Colombia.</title>
        <authorList>
            <person name="Sheh A."/>
            <person name="Piazuelo M.B."/>
            <person name="Wilson K.T."/>
            <person name="Correa P."/>
            <person name="Fox J.G."/>
        </authorList>
    </citation>
    <scope>NUCLEOTIDE SEQUENCE [LARGE SCALE GENOMIC DNA]</scope>
    <source>
        <strain evidence="1 2">PZ5024</strain>
    </source>
</reference>
<protein>
    <submittedName>
        <fullName evidence="1">Uncharacterized protein</fullName>
    </submittedName>
</protein>
<accession>T2SQ98</accession>
<dbReference type="EMBL" id="ASYS01000350">
    <property type="protein sequence ID" value="EQD94891.1"/>
    <property type="molecule type" value="Genomic_DNA"/>
</dbReference>
<gene>
    <name evidence="1" type="ORF">L931_07765</name>
</gene>